<dbReference type="InterPro" id="IPR027796">
    <property type="entry name" value="OTT_1508_deam-like"/>
</dbReference>
<dbReference type="EMBL" id="JABXXO010000016">
    <property type="protein sequence ID" value="KAF7759872.1"/>
    <property type="molecule type" value="Genomic_DNA"/>
</dbReference>
<evidence type="ECO:0000313" key="2">
    <source>
        <dbReference type="Proteomes" id="UP000629468"/>
    </source>
</evidence>
<name>A0A8H7BYX1_AGABI</name>
<protein>
    <submittedName>
        <fullName evidence="1">Uncharacterized protein</fullName>
    </submittedName>
</protein>
<evidence type="ECO:0000313" key="1">
    <source>
        <dbReference type="EMBL" id="KAF7759872.1"/>
    </source>
</evidence>
<accession>A0A8H7BYX1</accession>
<dbReference type="Proteomes" id="UP000629468">
    <property type="component" value="Unassembled WGS sequence"/>
</dbReference>
<comment type="caution">
    <text evidence="1">The sequence shown here is derived from an EMBL/GenBank/DDBJ whole genome shotgun (WGS) entry which is preliminary data.</text>
</comment>
<dbReference type="Pfam" id="PF14441">
    <property type="entry name" value="OTT_1508_deam"/>
    <property type="match status" value="1"/>
</dbReference>
<dbReference type="AlphaFoldDB" id="A0A8H7BYX1"/>
<sequence length="441" mass="49473">MANYTHNQALLAERLLLLHKLDLDYSDHSASHDRLGRGMKLLDTIALLLSTGRPGDHFAAAFDKRQGLEVILAKNGTPTSEDIADAEELFSRLCNPQISTAGDLYPFVARRCRASVVKRIQKLRASIIDTGFYDTFFSRLDQYPSANEPISPSLIVCEFFEESDSMAKDYAGEPLSVVLRDLLEGTVGATAVSEVPEFERFMCIRILASTLADSRFLEEWVRMEGARYETAQRFQRCTKKLSRYIDDVYSLVRGAKRLGGVIKYRWATDESLGIQAREEDILIHAATPEEAAHRASVLSSQQLEELKEHKPFIVEPWQQTVHTCLHAEIRIILHFGQVSSMEDRFQPIGLSKPSCLCCVLCIAARNQHGGIWWETKSHNKPDATWALTARVCPSVEDPDLGVLDGKVDSGVFQCLQSQLYPGCASVTKFMRDLYLIIAKAI</sequence>
<organism evidence="1 2">
    <name type="scientific">Agaricus bisporus var. burnettii</name>
    <dbReference type="NCBI Taxonomy" id="192524"/>
    <lineage>
        <taxon>Eukaryota</taxon>
        <taxon>Fungi</taxon>
        <taxon>Dikarya</taxon>
        <taxon>Basidiomycota</taxon>
        <taxon>Agaricomycotina</taxon>
        <taxon>Agaricomycetes</taxon>
        <taxon>Agaricomycetidae</taxon>
        <taxon>Agaricales</taxon>
        <taxon>Agaricineae</taxon>
        <taxon>Agaricaceae</taxon>
        <taxon>Agaricus</taxon>
    </lineage>
</organism>
<reference evidence="1 2" key="1">
    <citation type="journal article" name="Sci. Rep.">
        <title>Telomere-to-telomere assembled and centromere annotated genomes of the two main subspecies of the button mushroom Agaricus bisporus reveal especially polymorphic chromosome ends.</title>
        <authorList>
            <person name="Sonnenberg A.S.M."/>
            <person name="Sedaghat-Telgerd N."/>
            <person name="Lavrijssen B."/>
            <person name="Ohm R.A."/>
            <person name="Hendrickx P.M."/>
            <person name="Scholtmeijer K."/>
            <person name="Baars J.J.P."/>
            <person name="van Peer A."/>
        </authorList>
    </citation>
    <scope>NUCLEOTIDE SEQUENCE [LARGE SCALE GENOMIC DNA]</scope>
    <source>
        <strain evidence="1 2">H119_p4</strain>
    </source>
</reference>
<gene>
    <name evidence="1" type="ORF">Agabi119p4_11567</name>
</gene>
<proteinExistence type="predicted"/>